<dbReference type="Gene3D" id="3.40.50.300">
    <property type="entry name" value="P-loop containing nucleotide triphosphate hydrolases"/>
    <property type="match status" value="1"/>
</dbReference>
<sequence length="228" mass="25376">MIQLTGVTKTYQSGTLSVPVLKRIDLEVEEGEYVAIMGPSGSGKSTLMNLIGCLDRPVLSTSYDMKDVYYRSEKLDQVVVFGINSNAFMEMQNQGTEAGRLFQPTDFLRGNAGAVISPKVKEDLFPDQNPVGQVIRVGEQPLRVIGVLEPPKGVFSSFTQSEVYLPYQTWRSVFGKNQINQLTLQVKKADQIQSVGDQAIQILNRNHRTEGDYQVMNLEQIVKGIKIS</sequence>
<feature type="domain" description="ABC transporter" evidence="1">
    <location>
        <begin position="2"/>
        <end position="222"/>
    </location>
</feature>
<name>A0A8J2VJ23_9BACL</name>
<dbReference type="InterPro" id="IPR027417">
    <property type="entry name" value="P-loop_NTPase"/>
</dbReference>
<accession>A0A8J2VJ23</accession>
<dbReference type="EMBL" id="BMHQ01000008">
    <property type="protein sequence ID" value="GGE21282.1"/>
    <property type="molecule type" value="Genomic_DNA"/>
</dbReference>
<organism evidence="2 3">
    <name type="scientific">Marinithermofilum abyssi</name>
    <dbReference type="NCBI Taxonomy" id="1571185"/>
    <lineage>
        <taxon>Bacteria</taxon>
        <taxon>Bacillati</taxon>
        <taxon>Bacillota</taxon>
        <taxon>Bacilli</taxon>
        <taxon>Bacillales</taxon>
        <taxon>Thermoactinomycetaceae</taxon>
        <taxon>Marinithermofilum</taxon>
    </lineage>
</organism>
<dbReference type="GO" id="GO:0016887">
    <property type="term" value="F:ATP hydrolysis activity"/>
    <property type="evidence" value="ECO:0007669"/>
    <property type="project" value="InterPro"/>
</dbReference>
<dbReference type="PROSITE" id="PS50893">
    <property type="entry name" value="ABC_TRANSPORTER_2"/>
    <property type="match status" value="1"/>
</dbReference>
<dbReference type="InterPro" id="IPR015854">
    <property type="entry name" value="ABC_transpr_LolD-like"/>
</dbReference>
<dbReference type="InterPro" id="IPR003439">
    <property type="entry name" value="ABC_transporter-like_ATP-bd"/>
</dbReference>
<proteinExistence type="predicted"/>
<dbReference type="Pfam" id="PF12704">
    <property type="entry name" value="MacB_PCD"/>
    <property type="match status" value="1"/>
</dbReference>
<dbReference type="GO" id="GO:0005886">
    <property type="term" value="C:plasma membrane"/>
    <property type="evidence" value="ECO:0007669"/>
    <property type="project" value="TreeGrafter"/>
</dbReference>
<dbReference type="GO" id="GO:0022857">
    <property type="term" value="F:transmembrane transporter activity"/>
    <property type="evidence" value="ECO:0007669"/>
    <property type="project" value="TreeGrafter"/>
</dbReference>
<keyword evidence="3" id="KW-1185">Reference proteome</keyword>
<protein>
    <recommendedName>
        <fullName evidence="1">ABC transporter domain-containing protein</fullName>
    </recommendedName>
</protein>
<dbReference type="SUPFAM" id="SSF52540">
    <property type="entry name" value="P-loop containing nucleoside triphosphate hydrolases"/>
    <property type="match status" value="2"/>
</dbReference>
<dbReference type="AlphaFoldDB" id="A0A8J2VJ23"/>
<evidence type="ECO:0000313" key="2">
    <source>
        <dbReference type="EMBL" id="GGE21282.1"/>
    </source>
</evidence>
<dbReference type="Proteomes" id="UP000625210">
    <property type="component" value="Unassembled WGS sequence"/>
</dbReference>
<dbReference type="PANTHER" id="PTHR24220">
    <property type="entry name" value="IMPORT ATP-BINDING PROTEIN"/>
    <property type="match status" value="1"/>
</dbReference>
<comment type="caution">
    <text evidence="2">The sequence shown here is derived from an EMBL/GenBank/DDBJ whole genome shotgun (WGS) entry which is preliminary data.</text>
</comment>
<gene>
    <name evidence="2" type="ORF">GCM10011571_24230</name>
</gene>
<dbReference type="PANTHER" id="PTHR24220:SF86">
    <property type="entry name" value="ABC TRANSPORTER ABCH.1"/>
    <property type="match status" value="1"/>
</dbReference>
<reference evidence="2" key="2">
    <citation type="submission" date="2020-09" db="EMBL/GenBank/DDBJ databases">
        <authorList>
            <person name="Sun Q."/>
            <person name="Zhou Y."/>
        </authorList>
    </citation>
    <scope>NUCLEOTIDE SEQUENCE</scope>
    <source>
        <strain evidence="2">CGMCC 1.15179</strain>
    </source>
</reference>
<evidence type="ECO:0000313" key="3">
    <source>
        <dbReference type="Proteomes" id="UP000625210"/>
    </source>
</evidence>
<dbReference type="RefSeq" id="WP_188648150.1">
    <property type="nucleotide sequence ID" value="NZ_BMHQ01000008.1"/>
</dbReference>
<evidence type="ECO:0000259" key="1">
    <source>
        <dbReference type="PROSITE" id="PS50893"/>
    </source>
</evidence>
<dbReference type="GO" id="GO:0005524">
    <property type="term" value="F:ATP binding"/>
    <property type="evidence" value="ECO:0007669"/>
    <property type="project" value="InterPro"/>
</dbReference>
<dbReference type="InterPro" id="IPR025857">
    <property type="entry name" value="MacB_PCD"/>
</dbReference>
<reference evidence="2" key="1">
    <citation type="journal article" date="2014" name="Int. J. Syst. Evol. Microbiol.">
        <title>Complete genome sequence of Corynebacterium casei LMG S-19264T (=DSM 44701T), isolated from a smear-ripened cheese.</title>
        <authorList>
            <consortium name="US DOE Joint Genome Institute (JGI-PGF)"/>
            <person name="Walter F."/>
            <person name="Albersmeier A."/>
            <person name="Kalinowski J."/>
            <person name="Ruckert C."/>
        </authorList>
    </citation>
    <scope>NUCLEOTIDE SEQUENCE</scope>
    <source>
        <strain evidence="2">CGMCC 1.15179</strain>
    </source>
</reference>